<name>A0ABW4P0T8_9NOCA</name>
<keyword evidence="3" id="KW-0378">Hydrolase</keyword>
<keyword evidence="1" id="KW-0812">Transmembrane</keyword>
<feature type="transmembrane region" description="Helical" evidence="1">
    <location>
        <begin position="81"/>
        <end position="101"/>
    </location>
</feature>
<dbReference type="EC" id="3.4.-.-" evidence="3"/>
<organism evidence="3 4">
    <name type="scientific">Rhodococcus gannanensis</name>
    <dbReference type="NCBI Taxonomy" id="1960308"/>
    <lineage>
        <taxon>Bacteria</taxon>
        <taxon>Bacillati</taxon>
        <taxon>Actinomycetota</taxon>
        <taxon>Actinomycetes</taxon>
        <taxon>Mycobacteriales</taxon>
        <taxon>Nocardiaceae</taxon>
        <taxon>Rhodococcus</taxon>
    </lineage>
</organism>
<feature type="transmembrane region" description="Helical" evidence="1">
    <location>
        <begin position="49"/>
        <end position="69"/>
    </location>
</feature>
<proteinExistence type="predicted"/>
<evidence type="ECO:0000313" key="4">
    <source>
        <dbReference type="Proteomes" id="UP001597286"/>
    </source>
</evidence>
<evidence type="ECO:0000313" key="3">
    <source>
        <dbReference type="EMBL" id="MFD1810595.1"/>
    </source>
</evidence>
<feature type="domain" description="CAAX prenyl protease 2/Lysostaphin resistance protein A-like" evidence="2">
    <location>
        <begin position="120"/>
        <end position="212"/>
    </location>
</feature>
<evidence type="ECO:0000259" key="2">
    <source>
        <dbReference type="Pfam" id="PF02517"/>
    </source>
</evidence>
<dbReference type="InterPro" id="IPR003675">
    <property type="entry name" value="Rce1/LyrA-like_dom"/>
</dbReference>
<dbReference type="Pfam" id="PF02517">
    <property type="entry name" value="Rce1-like"/>
    <property type="match status" value="1"/>
</dbReference>
<reference evidence="4" key="1">
    <citation type="journal article" date="2019" name="Int. J. Syst. Evol. Microbiol.">
        <title>The Global Catalogue of Microorganisms (GCM) 10K type strain sequencing project: providing services to taxonomists for standard genome sequencing and annotation.</title>
        <authorList>
            <consortium name="The Broad Institute Genomics Platform"/>
            <consortium name="The Broad Institute Genome Sequencing Center for Infectious Disease"/>
            <person name="Wu L."/>
            <person name="Ma J."/>
        </authorList>
    </citation>
    <scope>NUCLEOTIDE SEQUENCE [LARGE SCALE GENOMIC DNA]</scope>
    <source>
        <strain evidence="4">DT72</strain>
    </source>
</reference>
<accession>A0ABW4P0T8</accession>
<dbReference type="Proteomes" id="UP001597286">
    <property type="component" value="Unassembled WGS sequence"/>
</dbReference>
<dbReference type="EMBL" id="JBHUFB010000001">
    <property type="protein sequence ID" value="MFD1810595.1"/>
    <property type="molecule type" value="Genomic_DNA"/>
</dbReference>
<keyword evidence="1" id="KW-1133">Transmembrane helix</keyword>
<gene>
    <name evidence="3" type="ORF">ACFSJG_00050</name>
</gene>
<evidence type="ECO:0000256" key="1">
    <source>
        <dbReference type="SAM" id="Phobius"/>
    </source>
</evidence>
<comment type="caution">
    <text evidence="3">The sequence shown here is derived from an EMBL/GenBank/DDBJ whole genome shotgun (WGS) entry which is preliminary data.</text>
</comment>
<dbReference type="GO" id="GO:0016787">
    <property type="term" value="F:hydrolase activity"/>
    <property type="evidence" value="ECO:0007669"/>
    <property type="project" value="UniProtKB-KW"/>
</dbReference>
<keyword evidence="4" id="KW-1185">Reference proteome</keyword>
<protein>
    <submittedName>
        <fullName evidence="3">CPBP family intramembrane glutamic endopeptidase</fullName>
        <ecNumber evidence="3">3.4.-.-</ecNumber>
    </submittedName>
</protein>
<keyword evidence="1" id="KW-0472">Membrane</keyword>
<dbReference type="RefSeq" id="WP_378483158.1">
    <property type="nucleotide sequence ID" value="NZ_JBHUFB010000001.1"/>
</dbReference>
<feature type="transmembrane region" description="Helical" evidence="1">
    <location>
        <begin position="20"/>
        <end position="37"/>
    </location>
</feature>
<sequence>MTGSDGVNCPFTHTATGTRAVAAGCAVALVAWNNAVLPRLGLGARGRAAANGVAALGLCALAVAGGVRADELGWRRSATGLRWGLAASTLPALAYPVMLAVPEVRSRMAAGARRADHTEWVFVHIPIGTVLAEELAFRSVLYALTRRAAPRWATAVDAVAFGLWHVTPARHAGDSLAGTVAFTAGASLLFDALRERSGSVLAPALLHLVVNAGGAVAAEVAAGRERQQSDRARIVRRDVPAGA</sequence>